<proteinExistence type="predicted"/>
<keyword evidence="2" id="KW-1185">Reference proteome</keyword>
<gene>
    <name evidence="1" type="ORF">E3N88_15696</name>
</gene>
<evidence type="ECO:0000313" key="2">
    <source>
        <dbReference type="Proteomes" id="UP000326396"/>
    </source>
</evidence>
<name>A0A5N6NYW7_9ASTR</name>
<comment type="caution">
    <text evidence="1">The sequence shown here is derived from an EMBL/GenBank/DDBJ whole genome shotgun (WGS) entry which is preliminary data.</text>
</comment>
<accession>A0A5N6NYW7</accession>
<dbReference type="EMBL" id="SZYD01000008">
    <property type="protein sequence ID" value="KAD5507993.1"/>
    <property type="molecule type" value="Genomic_DNA"/>
</dbReference>
<protein>
    <submittedName>
        <fullName evidence="1">Uncharacterized protein</fullName>
    </submittedName>
</protein>
<sequence length="123" mass="13753">MSLLFDVLPVVQKVGSAKEGAWASYLLHGWLRFRLGLLLLRCYVGQGYYGYLLLSRLKGAQTSRRLDPVWCGLFAVMQIGLSLFGEMGADGWAGCWGTWLACGDVLCSRQLGWVWNDGVWAFK</sequence>
<dbReference type="AlphaFoldDB" id="A0A5N6NYW7"/>
<dbReference type="Proteomes" id="UP000326396">
    <property type="component" value="Linkage Group LG16"/>
</dbReference>
<reference evidence="1 2" key="1">
    <citation type="submission" date="2019-05" db="EMBL/GenBank/DDBJ databases">
        <title>Mikania micrantha, genome provides insights into the molecular mechanism of rapid growth.</title>
        <authorList>
            <person name="Liu B."/>
        </authorList>
    </citation>
    <scope>NUCLEOTIDE SEQUENCE [LARGE SCALE GENOMIC DNA]</scope>
    <source>
        <strain evidence="1">NLD-2019</strain>
        <tissue evidence="1">Leaf</tissue>
    </source>
</reference>
<evidence type="ECO:0000313" key="1">
    <source>
        <dbReference type="EMBL" id="KAD5507993.1"/>
    </source>
</evidence>
<organism evidence="1 2">
    <name type="scientific">Mikania micrantha</name>
    <name type="common">bitter vine</name>
    <dbReference type="NCBI Taxonomy" id="192012"/>
    <lineage>
        <taxon>Eukaryota</taxon>
        <taxon>Viridiplantae</taxon>
        <taxon>Streptophyta</taxon>
        <taxon>Embryophyta</taxon>
        <taxon>Tracheophyta</taxon>
        <taxon>Spermatophyta</taxon>
        <taxon>Magnoliopsida</taxon>
        <taxon>eudicotyledons</taxon>
        <taxon>Gunneridae</taxon>
        <taxon>Pentapetalae</taxon>
        <taxon>asterids</taxon>
        <taxon>campanulids</taxon>
        <taxon>Asterales</taxon>
        <taxon>Asteraceae</taxon>
        <taxon>Asteroideae</taxon>
        <taxon>Heliantheae alliance</taxon>
        <taxon>Eupatorieae</taxon>
        <taxon>Mikania</taxon>
    </lineage>
</organism>